<proteinExistence type="predicted"/>
<gene>
    <name evidence="2" type="ORF">C8N25_101489</name>
</gene>
<comment type="caution">
    <text evidence="2">The sequence shown here is derived from an EMBL/GenBank/DDBJ whole genome shotgun (WGS) entry which is preliminary data.</text>
</comment>
<feature type="compositionally biased region" description="Basic and acidic residues" evidence="1">
    <location>
        <begin position="42"/>
        <end position="51"/>
    </location>
</feature>
<keyword evidence="3" id="KW-1185">Reference proteome</keyword>
<dbReference type="EMBL" id="QUNF01000001">
    <property type="protein sequence ID" value="REG94653.1"/>
    <property type="molecule type" value="Genomic_DNA"/>
</dbReference>
<organism evidence="2 3">
    <name type="scientific">Algoriphagus antarcticus</name>
    <dbReference type="NCBI Taxonomy" id="238540"/>
    <lineage>
        <taxon>Bacteria</taxon>
        <taxon>Pseudomonadati</taxon>
        <taxon>Bacteroidota</taxon>
        <taxon>Cytophagia</taxon>
        <taxon>Cytophagales</taxon>
        <taxon>Cyclobacteriaceae</taxon>
        <taxon>Algoriphagus</taxon>
    </lineage>
</organism>
<feature type="region of interest" description="Disordered" evidence="1">
    <location>
        <begin position="23"/>
        <end position="51"/>
    </location>
</feature>
<protein>
    <submittedName>
        <fullName evidence="2">Uncharacterized protein</fullName>
    </submittedName>
</protein>
<evidence type="ECO:0000256" key="1">
    <source>
        <dbReference type="SAM" id="MobiDB-lite"/>
    </source>
</evidence>
<dbReference type="AlphaFoldDB" id="A0A3E0EA90"/>
<dbReference type="PROSITE" id="PS51257">
    <property type="entry name" value="PROKAR_LIPOPROTEIN"/>
    <property type="match status" value="1"/>
</dbReference>
<dbReference type="RefSeq" id="WP_086542028.1">
    <property type="nucleotide sequence ID" value="NZ_MSSW01000040.1"/>
</dbReference>
<evidence type="ECO:0000313" key="2">
    <source>
        <dbReference type="EMBL" id="REG94653.1"/>
    </source>
</evidence>
<accession>A0A3E0EA90</accession>
<sequence length="127" mass="14132">MKKQLIFSLATLAVLTFSCGEKSDNANEESIEAQNEMSGAMHENDTNMVKRDGTLLSGAMDQSTTIQLPPTILQVIEMDDAISADEITNKRMFEENGITYYEVTFMTKGEQSVTMIYDEDGKIKSTD</sequence>
<reference evidence="2 3" key="1">
    <citation type="submission" date="2018-08" db="EMBL/GenBank/DDBJ databases">
        <title>Genomic Encyclopedia of Archaeal and Bacterial Type Strains, Phase II (KMG-II): from individual species to whole genera.</title>
        <authorList>
            <person name="Goeker M."/>
        </authorList>
    </citation>
    <scope>NUCLEOTIDE SEQUENCE [LARGE SCALE GENOMIC DNA]</scope>
    <source>
        <strain evidence="2 3">DSM 15986</strain>
    </source>
</reference>
<dbReference type="OrthoDB" id="824642at2"/>
<evidence type="ECO:0000313" key="3">
    <source>
        <dbReference type="Proteomes" id="UP000256405"/>
    </source>
</evidence>
<dbReference type="Proteomes" id="UP000256405">
    <property type="component" value="Unassembled WGS sequence"/>
</dbReference>
<name>A0A3E0EA90_9BACT</name>